<comment type="caution">
    <text evidence="1">The sequence shown here is derived from an EMBL/GenBank/DDBJ whole genome shotgun (WGS) entry which is preliminary data.</text>
</comment>
<evidence type="ECO:0000313" key="1">
    <source>
        <dbReference type="EMBL" id="TQO20665.1"/>
    </source>
</evidence>
<protein>
    <submittedName>
        <fullName evidence="1">Uncharacterized protein</fullName>
    </submittedName>
</protein>
<dbReference type="Proteomes" id="UP000316560">
    <property type="component" value="Unassembled WGS sequence"/>
</dbReference>
<dbReference type="AlphaFoldDB" id="A0A8H2PXX2"/>
<sequence length="100" mass="11186">MFTQLQGSATGVKLRIQAVRRADRPPVHANGAVESALAQVRNLMEPRMYSYKNRARTNRVLELVRLSMPCADDCAAYTAAIRPPTARVPRGLRQERARPV</sequence>
<organism evidence="1 2">
    <name type="scientific">Rhodoglobus vestalii</name>
    <dbReference type="NCBI Taxonomy" id="193384"/>
    <lineage>
        <taxon>Bacteria</taxon>
        <taxon>Bacillati</taxon>
        <taxon>Actinomycetota</taxon>
        <taxon>Actinomycetes</taxon>
        <taxon>Micrococcales</taxon>
        <taxon>Microbacteriaceae</taxon>
        <taxon>Rhodoglobus</taxon>
    </lineage>
</organism>
<gene>
    <name evidence="1" type="ORF">FB472_2310</name>
</gene>
<keyword evidence="2" id="KW-1185">Reference proteome</keyword>
<evidence type="ECO:0000313" key="2">
    <source>
        <dbReference type="Proteomes" id="UP000316560"/>
    </source>
</evidence>
<name>A0A8H2PXX2_9MICO</name>
<proteinExistence type="predicted"/>
<reference evidence="1 2" key="1">
    <citation type="submission" date="2019-06" db="EMBL/GenBank/DDBJ databases">
        <title>Sequencing the genomes of 1000 actinobacteria strains.</title>
        <authorList>
            <person name="Klenk H.-P."/>
        </authorList>
    </citation>
    <scope>NUCLEOTIDE SEQUENCE [LARGE SCALE GENOMIC DNA]</scope>
    <source>
        <strain evidence="1 2">DSM 21947</strain>
    </source>
</reference>
<accession>A0A8H2PXX2</accession>
<dbReference type="EMBL" id="VFRA01000001">
    <property type="protein sequence ID" value="TQO20665.1"/>
    <property type="molecule type" value="Genomic_DNA"/>
</dbReference>